<dbReference type="AlphaFoldDB" id="D2VDA2"/>
<dbReference type="Proteomes" id="UP000006671">
    <property type="component" value="Unassembled WGS sequence"/>
</dbReference>
<evidence type="ECO:0000313" key="3">
    <source>
        <dbReference type="Proteomes" id="UP000006671"/>
    </source>
</evidence>
<dbReference type="KEGG" id="ngr:NAEGRDRAFT_79486"/>
<keyword evidence="3" id="KW-1185">Reference proteome</keyword>
<dbReference type="EMBL" id="GG738864">
    <property type="protein sequence ID" value="EFC45198.1"/>
    <property type="molecule type" value="Genomic_DNA"/>
</dbReference>
<accession>D2VDA2</accession>
<keyword evidence="1" id="KW-0175">Coiled coil</keyword>
<dbReference type="InParanoid" id="D2VDA2"/>
<protein>
    <submittedName>
        <fullName evidence="2">Uncharacterized protein</fullName>
    </submittedName>
</protein>
<dbReference type="GeneID" id="8850330"/>
<dbReference type="VEuPathDB" id="AmoebaDB:NAEGRDRAFT_79486"/>
<reference evidence="2 3" key="1">
    <citation type="journal article" date="2010" name="Cell">
        <title>The genome of Naegleria gruberi illuminates early eukaryotic versatility.</title>
        <authorList>
            <person name="Fritz-Laylin L.K."/>
            <person name="Prochnik S.E."/>
            <person name="Ginger M.L."/>
            <person name="Dacks J.B."/>
            <person name="Carpenter M.L."/>
            <person name="Field M.C."/>
            <person name="Kuo A."/>
            <person name="Paredez A."/>
            <person name="Chapman J."/>
            <person name="Pham J."/>
            <person name="Shu S."/>
            <person name="Neupane R."/>
            <person name="Cipriano M."/>
            <person name="Mancuso J."/>
            <person name="Tu H."/>
            <person name="Salamov A."/>
            <person name="Lindquist E."/>
            <person name="Shapiro H."/>
            <person name="Lucas S."/>
            <person name="Grigoriev I.V."/>
            <person name="Cande W.Z."/>
            <person name="Fulton C."/>
            <person name="Rokhsar D.S."/>
            <person name="Dawson S.C."/>
        </authorList>
    </citation>
    <scope>NUCLEOTIDE SEQUENCE [LARGE SCALE GENOMIC DNA]</scope>
    <source>
        <strain evidence="2 3">NEG-M</strain>
    </source>
</reference>
<proteinExistence type="predicted"/>
<sequence>MVLYDDEDFEDYDNALNSIVVPPPLPPSATLDFKENKIFTLSSEFSGQPAVCKREIVLDSAEEEMFDEYEKVYEELRNKFEESKQQLFDSIKQEYGETFDDDDE</sequence>
<dbReference type="RefSeq" id="XP_002677942.1">
    <property type="nucleotide sequence ID" value="XM_002677896.1"/>
</dbReference>
<feature type="coiled-coil region" evidence="1">
    <location>
        <begin position="66"/>
        <end position="93"/>
    </location>
</feature>
<organism evidence="3">
    <name type="scientific">Naegleria gruberi</name>
    <name type="common">Amoeba</name>
    <dbReference type="NCBI Taxonomy" id="5762"/>
    <lineage>
        <taxon>Eukaryota</taxon>
        <taxon>Discoba</taxon>
        <taxon>Heterolobosea</taxon>
        <taxon>Tetramitia</taxon>
        <taxon>Eutetramitia</taxon>
        <taxon>Vahlkampfiidae</taxon>
        <taxon>Naegleria</taxon>
    </lineage>
</organism>
<evidence type="ECO:0000313" key="2">
    <source>
        <dbReference type="EMBL" id="EFC45198.1"/>
    </source>
</evidence>
<gene>
    <name evidence="2" type="ORF">NAEGRDRAFT_79486</name>
</gene>
<evidence type="ECO:0000256" key="1">
    <source>
        <dbReference type="SAM" id="Coils"/>
    </source>
</evidence>
<name>D2VDA2_NAEGR</name>